<dbReference type="EMBL" id="GFTR01000693">
    <property type="protein sequence ID" value="JAW15733.1"/>
    <property type="molecule type" value="Transcribed_RNA"/>
</dbReference>
<sequence>MNVFGSLLFLSILPLLSGGGKSKSSILFVRKGKSRRNPSLLANTPRGRLLALHVDEKTVSSKYCLMNCIDRACRIVD</sequence>
<dbReference type="AlphaFoldDB" id="A0A224Y4V3"/>
<reference evidence="2" key="1">
    <citation type="journal article" date="2018" name="PLoS Negl. Trop. Dis.">
        <title>An insight into the salivary gland and fat body transcriptome of Panstrongylus lignarius (Hemiptera: Heteroptera), the main vector of Chagas disease in Peru.</title>
        <authorList>
            <person name="Nevoa J.C."/>
            <person name="Mendes M.T."/>
            <person name="da Silva M.V."/>
            <person name="Soares S.C."/>
            <person name="Oliveira C.J.F."/>
            <person name="Ribeiro J.M.C."/>
        </authorList>
    </citation>
    <scope>NUCLEOTIDE SEQUENCE</scope>
</reference>
<name>A0A224Y4V3_9HEMI</name>
<keyword evidence="1" id="KW-0732">Signal</keyword>
<evidence type="ECO:0000313" key="2">
    <source>
        <dbReference type="EMBL" id="JAW15733.1"/>
    </source>
</evidence>
<proteinExistence type="predicted"/>
<accession>A0A224Y4V3</accession>
<organism evidence="2">
    <name type="scientific">Panstrongylus lignarius</name>
    <dbReference type="NCBI Taxonomy" id="156445"/>
    <lineage>
        <taxon>Eukaryota</taxon>
        <taxon>Metazoa</taxon>
        <taxon>Ecdysozoa</taxon>
        <taxon>Arthropoda</taxon>
        <taxon>Hexapoda</taxon>
        <taxon>Insecta</taxon>
        <taxon>Pterygota</taxon>
        <taxon>Neoptera</taxon>
        <taxon>Paraneoptera</taxon>
        <taxon>Hemiptera</taxon>
        <taxon>Heteroptera</taxon>
        <taxon>Panheteroptera</taxon>
        <taxon>Cimicomorpha</taxon>
        <taxon>Reduviidae</taxon>
        <taxon>Triatominae</taxon>
        <taxon>Panstrongylus</taxon>
    </lineage>
</organism>
<feature type="signal peptide" evidence="1">
    <location>
        <begin position="1"/>
        <end position="18"/>
    </location>
</feature>
<feature type="chain" id="PRO_5012781847" evidence="1">
    <location>
        <begin position="19"/>
        <end position="77"/>
    </location>
</feature>
<evidence type="ECO:0000256" key="1">
    <source>
        <dbReference type="SAM" id="SignalP"/>
    </source>
</evidence>
<protein>
    <submittedName>
        <fullName evidence="2">Putative secreted protein</fullName>
    </submittedName>
</protein>